<dbReference type="STRING" id="472175.EL18_02606"/>
<keyword evidence="2" id="KW-1185">Reference proteome</keyword>
<accession>A0A084U5X0</accession>
<dbReference type="EMBL" id="JMQM01000002">
    <property type="protein sequence ID" value="KFB08356.1"/>
    <property type="molecule type" value="Genomic_DNA"/>
</dbReference>
<dbReference type="Proteomes" id="UP000053675">
    <property type="component" value="Unassembled WGS sequence"/>
</dbReference>
<gene>
    <name evidence="1" type="ORF">EL18_02606</name>
</gene>
<reference evidence="1 2" key="1">
    <citation type="submission" date="2014-05" db="EMBL/GenBank/DDBJ databases">
        <title>Draft Genome Sequence of Nitratireductor basaltis Strain UMTGB225, A Marine Bacterium Isolated from Green Barrel Tunicate.</title>
        <authorList>
            <person name="Gan H.Y."/>
        </authorList>
    </citation>
    <scope>NUCLEOTIDE SEQUENCE [LARGE SCALE GENOMIC DNA]</scope>
    <source>
        <strain evidence="1 2">UMTGB225</strain>
    </source>
</reference>
<dbReference type="AlphaFoldDB" id="A0A084U5X0"/>
<protein>
    <submittedName>
        <fullName evidence="1">Manganese uptake regulator, Fur family</fullName>
    </submittedName>
</protein>
<dbReference type="OrthoDB" id="8659436at2"/>
<evidence type="ECO:0000313" key="2">
    <source>
        <dbReference type="Proteomes" id="UP000053675"/>
    </source>
</evidence>
<dbReference type="RefSeq" id="WP_152553059.1">
    <property type="nucleotide sequence ID" value="NZ_JMQM01000002.1"/>
</dbReference>
<proteinExistence type="predicted"/>
<comment type="caution">
    <text evidence="1">The sequence shown here is derived from an EMBL/GenBank/DDBJ whole genome shotgun (WGS) entry which is preliminary data.</text>
</comment>
<evidence type="ECO:0000313" key="1">
    <source>
        <dbReference type="EMBL" id="KFB08356.1"/>
    </source>
</evidence>
<sequence>MTCRVNSIERLSSHHVRHPCGLKNLPAAPENAATNGKIDVPEDEIADELGYEIVHHRLEHYGRKSRKS</sequence>
<name>A0A084U5X0_9HYPH</name>
<organism evidence="1 2">
    <name type="scientific">Nitratireductor basaltis</name>
    <dbReference type="NCBI Taxonomy" id="472175"/>
    <lineage>
        <taxon>Bacteria</taxon>
        <taxon>Pseudomonadati</taxon>
        <taxon>Pseudomonadota</taxon>
        <taxon>Alphaproteobacteria</taxon>
        <taxon>Hyphomicrobiales</taxon>
        <taxon>Phyllobacteriaceae</taxon>
        <taxon>Nitratireductor</taxon>
    </lineage>
</organism>